<keyword evidence="3" id="KW-1185">Reference proteome</keyword>
<accession>A0A0N0NNT4</accession>
<dbReference type="Gene3D" id="3.40.50.720">
    <property type="entry name" value="NAD(P)-binding Rossmann-like Domain"/>
    <property type="match status" value="1"/>
</dbReference>
<dbReference type="PRINTS" id="PR00081">
    <property type="entry name" value="GDHRDH"/>
</dbReference>
<comment type="caution">
    <text evidence="2">The sequence shown here is derived from an EMBL/GenBank/DDBJ whole genome shotgun (WGS) entry which is preliminary data.</text>
</comment>
<comment type="similarity">
    <text evidence="1">Belongs to the short-chain dehydrogenases/reductases (SDR) family.</text>
</comment>
<evidence type="ECO:0000313" key="2">
    <source>
        <dbReference type="EMBL" id="KPI41918.1"/>
    </source>
</evidence>
<dbReference type="Pfam" id="PF00106">
    <property type="entry name" value="adh_short"/>
    <property type="match status" value="1"/>
</dbReference>
<organism evidence="2 3">
    <name type="scientific">Cyphellophora attinorum</name>
    <dbReference type="NCBI Taxonomy" id="1664694"/>
    <lineage>
        <taxon>Eukaryota</taxon>
        <taxon>Fungi</taxon>
        <taxon>Dikarya</taxon>
        <taxon>Ascomycota</taxon>
        <taxon>Pezizomycotina</taxon>
        <taxon>Eurotiomycetes</taxon>
        <taxon>Chaetothyriomycetidae</taxon>
        <taxon>Chaetothyriales</taxon>
        <taxon>Cyphellophoraceae</taxon>
        <taxon>Cyphellophora</taxon>
    </lineage>
</organism>
<dbReference type="GeneID" id="28737632"/>
<dbReference type="PANTHER" id="PTHR43544:SF26">
    <property type="entry name" value="SHORT CHAIN DEHYDROGENASE_REDUCTASE FAMILY OXIDOREDUCTASE (JCVI)"/>
    <property type="match status" value="1"/>
</dbReference>
<protein>
    <submittedName>
        <fullName evidence="2">Putative oxido</fullName>
    </submittedName>
</protein>
<name>A0A0N0NNT4_9EURO</name>
<dbReference type="InterPro" id="IPR051468">
    <property type="entry name" value="Fungal_SecMetab_SDRs"/>
</dbReference>
<dbReference type="PANTHER" id="PTHR43544">
    <property type="entry name" value="SHORT-CHAIN DEHYDROGENASE/REDUCTASE"/>
    <property type="match status" value="1"/>
</dbReference>
<evidence type="ECO:0000313" key="3">
    <source>
        <dbReference type="Proteomes" id="UP000038010"/>
    </source>
</evidence>
<dbReference type="InterPro" id="IPR002347">
    <property type="entry name" value="SDR_fam"/>
</dbReference>
<reference evidence="2 3" key="1">
    <citation type="submission" date="2015-06" db="EMBL/GenBank/DDBJ databases">
        <title>Draft genome of the ant-associated black yeast Phialophora attae CBS 131958.</title>
        <authorList>
            <person name="Moreno L.F."/>
            <person name="Stielow B.J."/>
            <person name="de Hoog S."/>
            <person name="Vicente V.A."/>
            <person name="Weiss V.A."/>
            <person name="de Vries M."/>
            <person name="Cruz L.M."/>
            <person name="Souza E.M."/>
        </authorList>
    </citation>
    <scope>NUCLEOTIDE SEQUENCE [LARGE SCALE GENOMIC DNA]</scope>
    <source>
        <strain evidence="2 3">CBS 131958</strain>
    </source>
</reference>
<dbReference type="AlphaFoldDB" id="A0A0N0NNT4"/>
<gene>
    <name evidence="2" type="ORF">AB675_5534</name>
</gene>
<dbReference type="Proteomes" id="UP000038010">
    <property type="component" value="Unassembled WGS sequence"/>
</dbReference>
<dbReference type="SUPFAM" id="SSF51735">
    <property type="entry name" value="NAD(P)-binding Rossmann-fold domains"/>
    <property type="match status" value="1"/>
</dbReference>
<dbReference type="VEuPathDB" id="FungiDB:AB675_5534"/>
<proteinExistence type="inferred from homology"/>
<dbReference type="CDD" id="cd05325">
    <property type="entry name" value="carb_red_sniffer_like_SDR_c"/>
    <property type="match status" value="1"/>
</dbReference>
<dbReference type="GO" id="GO:0005737">
    <property type="term" value="C:cytoplasm"/>
    <property type="evidence" value="ECO:0007669"/>
    <property type="project" value="TreeGrafter"/>
</dbReference>
<dbReference type="RefSeq" id="XP_018001881.1">
    <property type="nucleotide sequence ID" value="XM_018145752.1"/>
</dbReference>
<dbReference type="GO" id="GO:0016491">
    <property type="term" value="F:oxidoreductase activity"/>
    <property type="evidence" value="ECO:0007669"/>
    <property type="project" value="TreeGrafter"/>
</dbReference>
<sequence length="257" mass="27155">MSDTQKNTTYLITGGNRGIALGLVTALLSRPSTTVIASVRNKTSASQLESEISKTSVGTNSKLYIIFLDLATVTSPQVARDALQDSLAKHITHIDVLISSAAIISSMGPSLTTTSGEMQSHFQANSTAQLMLFQAFWPLLQASAQPKSIAITSSVGSIGAQEPFSGGAYGPSKAALNWIVKRLHLELQKEGLVSVAVHPGWVQTEGGQFAADAWSYPGKPPLTIEQSVTGVLSVIDGASRDTVSGKFMSYDGTELVW</sequence>
<dbReference type="InterPro" id="IPR036291">
    <property type="entry name" value="NAD(P)-bd_dom_sf"/>
</dbReference>
<dbReference type="EMBL" id="LFJN01000008">
    <property type="protein sequence ID" value="KPI41918.1"/>
    <property type="molecule type" value="Genomic_DNA"/>
</dbReference>
<dbReference type="OrthoDB" id="9876299at2759"/>
<evidence type="ECO:0000256" key="1">
    <source>
        <dbReference type="ARBA" id="ARBA00006484"/>
    </source>
</evidence>